<feature type="compositionally biased region" description="Basic and acidic residues" evidence="1">
    <location>
        <begin position="38"/>
        <end position="56"/>
    </location>
</feature>
<dbReference type="EMBL" id="CM003103">
    <property type="protein sequence ID" value="KUI70984.1"/>
    <property type="molecule type" value="Genomic_DNA"/>
</dbReference>
<feature type="region of interest" description="Disordered" evidence="1">
    <location>
        <begin position="33"/>
        <end position="56"/>
    </location>
</feature>
<protein>
    <submittedName>
        <fullName evidence="2">Uncharacterized protein</fullName>
    </submittedName>
</protein>
<dbReference type="SMR" id="A0A194W3E4"/>
<accession>A0A194W3E4</accession>
<reference evidence="2" key="1">
    <citation type="submission" date="2014-12" db="EMBL/GenBank/DDBJ databases">
        <title>Genome Sequence of Valsa Canker Pathogens Uncovers a Specific Adaption of Colonization on Woody Bark.</title>
        <authorList>
            <person name="Yin Z."/>
            <person name="Liu H."/>
            <person name="Gao X."/>
            <person name="Li Z."/>
            <person name="Song N."/>
            <person name="Ke X."/>
            <person name="Dai Q."/>
            <person name="Wu Y."/>
            <person name="Sun Y."/>
            <person name="Xu J.-R."/>
            <person name="Kang Z.K."/>
            <person name="Wang L."/>
            <person name="Huang L."/>
        </authorList>
    </citation>
    <scope>NUCLEOTIDE SEQUENCE [LARGE SCALE GENOMIC DNA]</scope>
    <source>
        <strain evidence="2">03-8</strain>
    </source>
</reference>
<gene>
    <name evidence="2" type="ORF">VM1G_05727</name>
</gene>
<proteinExistence type="predicted"/>
<sequence>MGKVRRKVDRADSAEANSCNGMRLLKEEEPGYLNECDVGNKPRSDKDGPSLDEKKPSQGKISLLVGLLLMPLYLTRTTPLTLLYRLLPTVMCQLPAAR</sequence>
<evidence type="ECO:0000313" key="3">
    <source>
        <dbReference type="Proteomes" id="UP000078559"/>
    </source>
</evidence>
<dbReference type="Proteomes" id="UP000078559">
    <property type="component" value="Chromosome 6"/>
</dbReference>
<dbReference type="AlphaFoldDB" id="A0A194W3E4"/>
<organism evidence="2 3">
    <name type="scientific">Cytospora mali</name>
    <name type="common">Apple Valsa canker fungus</name>
    <name type="synonym">Valsa mali</name>
    <dbReference type="NCBI Taxonomy" id="578113"/>
    <lineage>
        <taxon>Eukaryota</taxon>
        <taxon>Fungi</taxon>
        <taxon>Dikarya</taxon>
        <taxon>Ascomycota</taxon>
        <taxon>Pezizomycotina</taxon>
        <taxon>Sordariomycetes</taxon>
        <taxon>Sordariomycetidae</taxon>
        <taxon>Diaporthales</taxon>
        <taxon>Cytosporaceae</taxon>
        <taxon>Cytospora</taxon>
    </lineage>
</organism>
<evidence type="ECO:0000256" key="1">
    <source>
        <dbReference type="SAM" id="MobiDB-lite"/>
    </source>
</evidence>
<name>A0A194W3E4_CYTMA</name>
<keyword evidence="3" id="KW-1185">Reference proteome</keyword>
<evidence type="ECO:0000313" key="2">
    <source>
        <dbReference type="EMBL" id="KUI70984.1"/>
    </source>
</evidence>